<comment type="caution">
    <text evidence="6">The sequence shown here is derived from an EMBL/GenBank/DDBJ whole genome shotgun (WGS) entry which is preliminary data.</text>
</comment>
<dbReference type="InterPro" id="IPR015590">
    <property type="entry name" value="Aldehyde_DH_dom"/>
</dbReference>
<dbReference type="Gene3D" id="3.40.309.10">
    <property type="entry name" value="Aldehyde Dehydrogenase, Chain A, domain 2"/>
    <property type="match status" value="1"/>
</dbReference>
<dbReference type="Pfam" id="PF00171">
    <property type="entry name" value="Aldedh"/>
    <property type="match status" value="1"/>
</dbReference>
<dbReference type="Proteomes" id="UP000188929">
    <property type="component" value="Unassembled WGS sequence"/>
</dbReference>
<dbReference type="InterPro" id="IPR029510">
    <property type="entry name" value="Ald_DH_CS_GLU"/>
</dbReference>
<dbReference type="GO" id="GO:0016620">
    <property type="term" value="F:oxidoreductase activity, acting on the aldehyde or oxo group of donors, NAD or NADP as acceptor"/>
    <property type="evidence" value="ECO:0007669"/>
    <property type="project" value="InterPro"/>
</dbReference>
<name>A0A1V2IEU8_9ACTN</name>
<dbReference type="RefSeq" id="WP_076815311.1">
    <property type="nucleotide sequence ID" value="NZ_MOMC01000015.1"/>
</dbReference>
<dbReference type="InterPro" id="IPR016161">
    <property type="entry name" value="Ald_DH/histidinol_DH"/>
</dbReference>
<comment type="similarity">
    <text evidence="1 4">Belongs to the aldehyde dehydrogenase family.</text>
</comment>
<reference evidence="7" key="1">
    <citation type="submission" date="2016-10" db="EMBL/GenBank/DDBJ databases">
        <title>Frankia sp. NRRL B-16386 Genome sequencing.</title>
        <authorList>
            <person name="Ghodhbane-Gtari F."/>
            <person name="Swanson E."/>
            <person name="Gueddou A."/>
            <person name="Hezbri K."/>
            <person name="Ktari K."/>
            <person name="Nouioui I."/>
            <person name="Morris K."/>
            <person name="Simpson S."/>
            <person name="Abebe-Akele F."/>
            <person name="Thomas K."/>
            <person name="Gtari M."/>
            <person name="Tisa L.S."/>
        </authorList>
    </citation>
    <scope>NUCLEOTIDE SEQUENCE [LARGE SCALE GENOMIC DNA]</scope>
    <source>
        <strain evidence="7">NRRL B-16386</strain>
    </source>
</reference>
<gene>
    <name evidence="6" type="ORF">BL253_08680</name>
</gene>
<dbReference type="AlphaFoldDB" id="A0A1V2IEU8"/>
<dbReference type="SUPFAM" id="SSF53720">
    <property type="entry name" value="ALDH-like"/>
    <property type="match status" value="1"/>
</dbReference>
<evidence type="ECO:0000256" key="1">
    <source>
        <dbReference type="ARBA" id="ARBA00009986"/>
    </source>
</evidence>
<keyword evidence="7" id="KW-1185">Reference proteome</keyword>
<evidence type="ECO:0000256" key="4">
    <source>
        <dbReference type="RuleBase" id="RU003345"/>
    </source>
</evidence>
<organism evidence="6 7">
    <name type="scientific">Pseudofrankia asymbiotica</name>
    <dbReference type="NCBI Taxonomy" id="1834516"/>
    <lineage>
        <taxon>Bacteria</taxon>
        <taxon>Bacillati</taxon>
        <taxon>Actinomycetota</taxon>
        <taxon>Actinomycetes</taxon>
        <taxon>Frankiales</taxon>
        <taxon>Frankiaceae</taxon>
        <taxon>Pseudofrankia</taxon>
    </lineage>
</organism>
<sequence length="480" mass="49451">MTAAPPLPTGLLIGDEWVHHTADGSYQHVNPATGLVQAEFPVAGAAEVDAAVAAARAALPVYRAWSAAQRRRALQRLAALMREHSAEFAALGTAESGLLTAVASGVAGHAADWFEYYAGWTDKIGGSVSPAAGLNYTLHEPVGVVAVLLTWNSPTAMIGTKMAAVLAAGCTIVLKPPELAPFGSVLFGRLCLEAGLPPGTVNIITGTGAAGDALVRHPGVDKITFTGGPETARRIQEASAASLTPCLFELGGKSPNIVFADADLDAAALHAALGVVRLSGQVCHAPTRLLVQDSVYDEVLDAVAGHLAAVRVGDPLDPSSEMGPVIGQRSYDRVLAAVETARAAHAGEFVMGGAAAGLGSGFYLRPTLFSEVDPASELAREELFGPVLAATRFTDEAHAVALANDSPYGLAAHLHTNDLSQAHRLARDLDTGNIAINGGLAYAGPAAPFGGFKASGHGKEGGREGIEEFLRVKNVNIRIN</sequence>
<feature type="domain" description="Aldehyde dehydrogenase" evidence="5">
    <location>
        <begin position="17"/>
        <end position="475"/>
    </location>
</feature>
<evidence type="ECO:0000256" key="2">
    <source>
        <dbReference type="ARBA" id="ARBA00023002"/>
    </source>
</evidence>
<keyword evidence="2 4" id="KW-0560">Oxidoreductase</keyword>
<evidence type="ECO:0000259" key="5">
    <source>
        <dbReference type="Pfam" id="PF00171"/>
    </source>
</evidence>
<dbReference type="PANTHER" id="PTHR11699">
    <property type="entry name" value="ALDEHYDE DEHYDROGENASE-RELATED"/>
    <property type="match status" value="1"/>
</dbReference>
<evidence type="ECO:0000313" key="7">
    <source>
        <dbReference type="Proteomes" id="UP000188929"/>
    </source>
</evidence>
<dbReference type="PROSITE" id="PS00687">
    <property type="entry name" value="ALDEHYDE_DEHYDR_GLU"/>
    <property type="match status" value="1"/>
</dbReference>
<protein>
    <recommendedName>
        <fullName evidence="5">Aldehyde dehydrogenase domain-containing protein</fullName>
    </recommendedName>
</protein>
<dbReference type="InterPro" id="IPR016162">
    <property type="entry name" value="Ald_DH_N"/>
</dbReference>
<dbReference type="Gene3D" id="3.40.605.10">
    <property type="entry name" value="Aldehyde Dehydrogenase, Chain A, domain 1"/>
    <property type="match status" value="1"/>
</dbReference>
<evidence type="ECO:0000313" key="6">
    <source>
        <dbReference type="EMBL" id="ONH31723.1"/>
    </source>
</evidence>
<dbReference type="OrthoDB" id="6882680at2"/>
<accession>A0A1V2IEU8</accession>
<dbReference type="FunFam" id="3.40.605.10:FF:000007">
    <property type="entry name" value="NAD/NADP-dependent betaine aldehyde dehydrogenase"/>
    <property type="match status" value="1"/>
</dbReference>
<dbReference type="STRING" id="1834516.BL253_08680"/>
<dbReference type="InterPro" id="IPR016163">
    <property type="entry name" value="Ald_DH_C"/>
</dbReference>
<evidence type="ECO:0000256" key="3">
    <source>
        <dbReference type="PROSITE-ProRule" id="PRU10007"/>
    </source>
</evidence>
<proteinExistence type="inferred from homology"/>
<dbReference type="EMBL" id="MOMC01000015">
    <property type="protein sequence ID" value="ONH31723.1"/>
    <property type="molecule type" value="Genomic_DNA"/>
</dbReference>
<feature type="active site" evidence="3">
    <location>
        <position position="249"/>
    </location>
</feature>